<accession>A0A1C1YPS2</accession>
<keyword evidence="9 11" id="KW-1133">Transmembrane helix</keyword>
<dbReference type="Pfam" id="PF00664">
    <property type="entry name" value="ABC_membrane"/>
    <property type="match status" value="1"/>
</dbReference>
<evidence type="ECO:0000256" key="7">
    <source>
        <dbReference type="ARBA" id="ARBA00022741"/>
    </source>
</evidence>
<evidence type="ECO:0000259" key="12">
    <source>
        <dbReference type="PROSITE" id="PS50893"/>
    </source>
</evidence>
<keyword evidence="10 11" id="KW-0472">Membrane</keyword>
<evidence type="ECO:0000256" key="10">
    <source>
        <dbReference type="ARBA" id="ARBA00023136"/>
    </source>
</evidence>
<dbReference type="GO" id="GO:0016887">
    <property type="term" value="F:ATP hydrolysis activity"/>
    <property type="evidence" value="ECO:0007669"/>
    <property type="project" value="InterPro"/>
</dbReference>
<dbReference type="FunFam" id="3.40.50.300:FF:000221">
    <property type="entry name" value="Multidrug ABC transporter ATP-binding protein"/>
    <property type="match status" value="1"/>
</dbReference>
<keyword evidence="8" id="KW-0067">ATP-binding</keyword>
<evidence type="ECO:0000256" key="4">
    <source>
        <dbReference type="ARBA" id="ARBA00022475"/>
    </source>
</evidence>
<comment type="subcellular location">
    <subcellularLocation>
        <location evidence="1">Cell membrane</location>
        <topology evidence="1">Multi-pass membrane protein</topology>
    </subcellularLocation>
</comment>
<dbReference type="EMBL" id="LQZT01000050">
    <property type="protein sequence ID" value="OCW55508.1"/>
    <property type="molecule type" value="Genomic_DNA"/>
</dbReference>
<dbReference type="PROSITE" id="PS50893">
    <property type="entry name" value="ABC_TRANSPORTER_2"/>
    <property type="match status" value="1"/>
</dbReference>
<dbReference type="Gene3D" id="3.40.50.300">
    <property type="entry name" value="P-loop containing nucleotide triphosphate hydrolases"/>
    <property type="match status" value="1"/>
</dbReference>
<sequence length="575" mass="60693">MTPFLSATSPRLRRRMIGSSASGLAITACHVLQGICLAGLVGTLLGDTSLGGAASPFPWLAGFAVLILIKGVLIWVSEIIAQSTAQATKEELRQRLLTHLIDLGPGVTLRRQTGDLQATIVGGVEAVESYYSRYLPAIIVAVIGCAGVLAVLALVDWPSALLLGAFVVAFPLLDRFWMRWQMPAVSGVFAAMGAFGAELLDALQGILTLKTFNASQAWRHRLSARADALASESIRAAAVTMMRTGVTGFVTLSGTALVVSVDAWRVAAGELSPFALFLALFLTREAFRPLDRLEKEFHTAWAAGGAMQSIRDLLALEAPVHEPASPAPCPHRTDIAFDAVDFSYDGSDTPALSSVSFTVRENEFVAIVGPSGAGKSTIATLLPRFFDPDRGAIRIGGTDIRTLSLGTLRRLIGAVSQDTTLFSGTIAENLRLANPDATEIELRAALEAAHLAPLINSLPQGLDTPLGERGAGLSGGQRQRLAIARALLKDAPILLLDEATSNVDPASEKAIQAAIDGFRGRRTLIVIAHRLSTVAAADRVLVFERGRLVEAGSPQSLAIAGGAFARLAFTEGDVL</sequence>
<organism evidence="14 15">
    <name type="scientific">Hoeflea olei</name>
    <dbReference type="NCBI Taxonomy" id="1480615"/>
    <lineage>
        <taxon>Bacteria</taxon>
        <taxon>Pseudomonadati</taxon>
        <taxon>Pseudomonadota</taxon>
        <taxon>Alphaproteobacteria</taxon>
        <taxon>Hyphomicrobiales</taxon>
        <taxon>Rhizobiaceae</taxon>
        <taxon>Hoeflea</taxon>
    </lineage>
</organism>
<keyword evidence="7" id="KW-0547">Nucleotide-binding</keyword>
<dbReference type="InterPro" id="IPR003439">
    <property type="entry name" value="ABC_transporter-like_ATP-bd"/>
</dbReference>
<keyword evidence="4" id="KW-1003">Cell membrane</keyword>
<feature type="transmembrane region" description="Helical" evidence="11">
    <location>
        <begin position="57"/>
        <end position="76"/>
    </location>
</feature>
<name>A0A1C1YPS2_9HYPH</name>
<feature type="transmembrane region" description="Helical" evidence="11">
    <location>
        <begin position="21"/>
        <end position="45"/>
    </location>
</feature>
<dbReference type="Gene3D" id="1.20.1560.10">
    <property type="entry name" value="ABC transporter type 1, transmembrane domain"/>
    <property type="match status" value="1"/>
</dbReference>
<dbReference type="InterPro" id="IPR011527">
    <property type="entry name" value="ABC1_TM_dom"/>
</dbReference>
<dbReference type="InterPro" id="IPR036640">
    <property type="entry name" value="ABC1_TM_sf"/>
</dbReference>
<dbReference type="PANTHER" id="PTHR24221:SF654">
    <property type="entry name" value="ATP-BINDING CASSETTE SUB-FAMILY B MEMBER 6"/>
    <property type="match status" value="1"/>
</dbReference>
<dbReference type="SUPFAM" id="SSF52540">
    <property type="entry name" value="P-loop containing nucleoside triphosphate hydrolases"/>
    <property type="match status" value="1"/>
</dbReference>
<evidence type="ECO:0000313" key="15">
    <source>
        <dbReference type="Proteomes" id="UP000094795"/>
    </source>
</evidence>
<dbReference type="SUPFAM" id="SSF90123">
    <property type="entry name" value="ABC transporter transmembrane region"/>
    <property type="match status" value="1"/>
</dbReference>
<protein>
    <submittedName>
        <fullName evidence="14">ABC transporter</fullName>
    </submittedName>
</protein>
<evidence type="ECO:0000256" key="8">
    <source>
        <dbReference type="ARBA" id="ARBA00022840"/>
    </source>
</evidence>
<proteinExistence type="inferred from homology"/>
<evidence type="ECO:0000256" key="3">
    <source>
        <dbReference type="ARBA" id="ARBA00022448"/>
    </source>
</evidence>
<keyword evidence="5" id="KW-0762">Sugar transport</keyword>
<dbReference type="GO" id="GO:0005886">
    <property type="term" value="C:plasma membrane"/>
    <property type="evidence" value="ECO:0007669"/>
    <property type="project" value="UniProtKB-SubCell"/>
</dbReference>
<dbReference type="Pfam" id="PF00005">
    <property type="entry name" value="ABC_tran"/>
    <property type="match status" value="1"/>
</dbReference>
<dbReference type="GO" id="GO:0140359">
    <property type="term" value="F:ABC-type transporter activity"/>
    <property type="evidence" value="ECO:0007669"/>
    <property type="project" value="InterPro"/>
</dbReference>
<dbReference type="PROSITE" id="PS00211">
    <property type="entry name" value="ABC_TRANSPORTER_1"/>
    <property type="match status" value="1"/>
</dbReference>
<evidence type="ECO:0000256" key="5">
    <source>
        <dbReference type="ARBA" id="ARBA00022597"/>
    </source>
</evidence>
<keyword evidence="6 11" id="KW-0812">Transmembrane</keyword>
<evidence type="ECO:0000256" key="1">
    <source>
        <dbReference type="ARBA" id="ARBA00004651"/>
    </source>
</evidence>
<evidence type="ECO:0000259" key="13">
    <source>
        <dbReference type="PROSITE" id="PS50929"/>
    </source>
</evidence>
<dbReference type="AlphaFoldDB" id="A0A1C1YPS2"/>
<evidence type="ECO:0000313" key="14">
    <source>
        <dbReference type="EMBL" id="OCW55508.1"/>
    </source>
</evidence>
<dbReference type="InterPro" id="IPR027417">
    <property type="entry name" value="P-loop_NTPase"/>
</dbReference>
<dbReference type="PANTHER" id="PTHR24221">
    <property type="entry name" value="ATP-BINDING CASSETTE SUB-FAMILY B"/>
    <property type="match status" value="1"/>
</dbReference>
<dbReference type="STRING" id="1480615.AWJ14_05790"/>
<reference evidence="14 15" key="1">
    <citation type="submission" date="2015-12" db="EMBL/GenBank/DDBJ databases">
        <authorList>
            <person name="Shamseldin A."/>
            <person name="Moawad H."/>
            <person name="Abd El-Rahim W.M."/>
            <person name="Sadowsky M.J."/>
        </authorList>
    </citation>
    <scope>NUCLEOTIDE SEQUENCE [LARGE SCALE GENOMIC DNA]</scope>
    <source>
        <strain evidence="14 15">JC234</strain>
    </source>
</reference>
<feature type="transmembrane region" description="Helical" evidence="11">
    <location>
        <begin position="134"/>
        <end position="154"/>
    </location>
</feature>
<comment type="similarity">
    <text evidence="2">Belongs to the ABC transporter superfamily.</text>
</comment>
<dbReference type="GO" id="GO:0005524">
    <property type="term" value="F:ATP binding"/>
    <property type="evidence" value="ECO:0007669"/>
    <property type="project" value="UniProtKB-KW"/>
</dbReference>
<dbReference type="InterPro" id="IPR017871">
    <property type="entry name" value="ABC_transporter-like_CS"/>
</dbReference>
<feature type="domain" description="ABC transmembrane type-1" evidence="13">
    <location>
        <begin position="17"/>
        <end position="293"/>
    </location>
</feature>
<dbReference type="PROSITE" id="PS50929">
    <property type="entry name" value="ABC_TM1F"/>
    <property type="match status" value="1"/>
</dbReference>
<dbReference type="InterPro" id="IPR003593">
    <property type="entry name" value="AAA+_ATPase"/>
</dbReference>
<feature type="domain" description="ABC transporter" evidence="12">
    <location>
        <begin position="335"/>
        <end position="570"/>
    </location>
</feature>
<dbReference type="SMART" id="SM00382">
    <property type="entry name" value="AAA"/>
    <property type="match status" value="1"/>
</dbReference>
<gene>
    <name evidence="14" type="ORF">AWJ14_05790</name>
</gene>
<feature type="transmembrane region" description="Helical" evidence="11">
    <location>
        <begin position="184"/>
        <end position="207"/>
    </location>
</feature>
<dbReference type="InterPro" id="IPR039421">
    <property type="entry name" value="Type_1_exporter"/>
</dbReference>
<comment type="caution">
    <text evidence="14">The sequence shown here is derived from an EMBL/GenBank/DDBJ whole genome shotgun (WGS) entry which is preliminary data.</text>
</comment>
<dbReference type="Proteomes" id="UP000094795">
    <property type="component" value="Unassembled WGS sequence"/>
</dbReference>
<evidence type="ECO:0000256" key="6">
    <source>
        <dbReference type="ARBA" id="ARBA00022692"/>
    </source>
</evidence>
<evidence type="ECO:0000256" key="9">
    <source>
        <dbReference type="ARBA" id="ARBA00022989"/>
    </source>
</evidence>
<keyword evidence="15" id="KW-1185">Reference proteome</keyword>
<evidence type="ECO:0000256" key="2">
    <source>
        <dbReference type="ARBA" id="ARBA00005417"/>
    </source>
</evidence>
<evidence type="ECO:0000256" key="11">
    <source>
        <dbReference type="SAM" id="Phobius"/>
    </source>
</evidence>
<keyword evidence="3" id="KW-0813">Transport</keyword>
<dbReference type="RefSeq" id="WP_066184248.1">
    <property type="nucleotide sequence ID" value="NZ_LQZT01000050.1"/>
</dbReference>